<reference evidence="1" key="1">
    <citation type="submission" date="2021-06" db="EMBL/GenBank/DDBJ databases">
        <authorList>
            <person name="Kallberg Y."/>
            <person name="Tangrot J."/>
            <person name="Rosling A."/>
        </authorList>
    </citation>
    <scope>NUCLEOTIDE SEQUENCE</scope>
    <source>
        <strain evidence="1">CL356</strain>
    </source>
</reference>
<evidence type="ECO:0000313" key="2">
    <source>
        <dbReference type="Proteomes" id="UP000789525"/>
    </source>
</evidence>
<accession>A0ACA9L3S1</accession>
<comment type="caution">
    <text evidence="1">The sequence shown here is derived from an EMBL/GenBank/DDBJ whole genome shotgun (WGS) entry which is preliminary data.</text>
</comment>
<dbReference type="EMBL" id="CAJVPT010004545">
    <property type="protein sequence ID" value="CAG8509295.1"/>
    <property type="molecule type" value="Genomic_DNA"/>
</dbReference>
<protein>
    <submittedName>
        <fullName evidence="1">12715_t:CDS:1</fullName>
    </submittedName>
</protein>
<dbReference type="Proteomes" id="UP000789525">
    <property type="component" value="Unassembled WGS sequence"/>
</dbReference>
<keyword evidence="2" id="KW-1185">Reference proteome</keyword>
<proteinExistence type="predicted"/>
<organism evidence="1 2">
    <name type="scientific">Acaulospora colombiana</name>
    <dbReference type="NCBI Taxonomy" id="27376"/>
    <lineage>
        <taxon>Eukaryota</taxon>
        <taxon>Fungi</taxon>
        <taxon>Fungi incertae sedis</taxon>
        <taxon>Mucoromycota</taxon>
        <taxon>Glomeromycotina</taxon>
        <taxon>Glomeromycetes</taxon>
        <taxon>Diversisporales</taxon>
        <taxon>Acaulosporaceae</taxon>
        <taxon>Acaulospora</taxon>
    </lineage>
</organism>
<gene>
    <name evidence="1" type="ORF">ACOLOM_LOCUS3146</name>
</gene>
<name>A0ACA9L3S1_9GLOM</name>
<evidence type="ECO:0000313" key="1">
    <source>
        <dbReference type="EMBL" id="CAG8509295.1"/>
    </source>
</evidence>
<sequence length="563" mass="64588">MSQATPSELKNAFPKLQIKTRKQYKKTLFRTGQSQIHSTSNYSSQSQFRIEKSELQTVKKDLSTLILNSINRKNKLVTLVENLNLWSTSSSGTSIPGNAVGSIIHGVDSISKKVRSSAVVRSPSNHRLGSPNFRVGSPSVHKNSSKEKGSKKRGSISLKIKKEESDLDEHFISTPQRRESVKSNNGPRRKKKASTKREREISDDDSDYSDYDKPHTKDSKNSTQRIAQNSVGNARGAYKKRMRSTTETVPKAEEDTPVIKLKDQVAIKTFYEYVEPYVRDYTDDDVNFLKEREDDVSLYIIPKLGRNYAEVWAEEECNLFPQTPEELEARHVDTVDGQRRTQESDIEGTCGPLTERLLAAFLEREEPVTVVASPGETQVNGNHNGGVNSPEGTQVNGYHPEAVEEHRDMFNMDERLKRELKALGIMDEEDVQWDEREDDEISIRLRELQEKLRQQVKINNYRKEVLLKKVKDRLAYVAYNNYLDETDSQIEECYLARFPEKDKNGKVSKTKKKKIAPTLEETRPILEQRKQLIESFSALFQSEDKYLFVPGRKIFNKEEESKL</sequence>